<proteinExistence type="predicted"/>
<feature type="transmembrane region" description="Helical" evidence="2">
    <location>
        <begin position="88"/>
        <end position="107"/>
    </location>
</feature>
<comment type="caution">
    <text evidence="3">The sequence shown here is derived from an EMBL/GenBank/DDBJ whole genome shotgun (WGS) entry which is preliminary data.</text>
</comment>
<evidence type="ECO:0000256" key="2">
    <source>
        <dbReference type="SAM" id="Phobius"/>
    </source>
</evidence>
<organism evidence="3 4">
    <name type="scientific">Clohesyomyces aquaticus</name>
    <dbReference type="NCBI Taxonomy" id="1231657"/>
    <lineage>
        <taxon>Eukaryota</taxon>
        <taxon>Fungi</taxon>
        <taxon>Dikarya</taxon>
        <taxon>Ascomycota</taxon>
        <taxon>Pezizomycotina</taxon>
        <taxon>Dothideomycetes</taxon>
        <taxon>Pleosporomycetidae</taxon>
        <taxon>Pleosporales</taxon>
        <taxon>Lindgomycetaceae</taxon>
        <taxon>Clohesyomyces</taxon>
    </lineage>
</organism>
<feature type="transmembrane region" description="Helical" evidence="2">
    <location>
        <begin position="354"/>
        <end position="378"/>
    </location>
</feature>
<keyword evidence="2" id="KW-1133">Transmembrane helix</keyword>
<dbReference type="Proteomes" id="UP000193144">
    <property type="component" value="Unassembled WGS sequence"/>
</dbReference>
<dbReference type="PANTHER" id="PTHR42101:SF1">
    <property type="entry name" value="LOW TEMPERATURE REQUIREMENT A"/>
    <property type="match status" value="1"/>
</dbReference>
<feature type="transmembrane region" description="Helical" evidence="2">
    <location>
        <begin position="213"/>
        <end position="235"/>
    </location>
</feature>
<evidence type="ECO:0000313" key="3">
    <source>
        <dbReference type="EMBL" id="ORY10533.1"/>
    </source>
</evidence>
<dbReference type="STRING" id="1231657.A0A1Y1ZJW1"/>
<gene>
    <name evidence="3" type="ORF">BCR34DRAFT_346511</name>
</gene>
<dbReference type="InterPro" id="IPR010640">
    <property type="entry name" value="Low_temperature_requirement_A"/>
</dbReference>
<feature type="transmembrane region" description="Helical" evidence="2">
    <location>
        <begin position="282"/>
        <end position="304"/>
    </location>
</feature>
<feature type="compositionally biased region" description="Basic and acidic residues" evidence="1">
    <location>
        <begin position="30"/>
        <end position="41"/>
    </location>
</feature>
<sequence>MGHEEALSFFASPLHEGGHTAHGHGGHGHGAHDIPMSHHSSEVSNNIEEQKNLNGNTDSTAVPFNTHDESLHDNPGFHRHAEATTAELFYDLFFVANLTTFTSLLEINDHNSLTAYIGFFCLLWLTWYQVSLFDVRFSTDSIFERCAKAIHFGTMVGFAVIGPQWNPGQEIYDYKIYKAFSIILMVSRLTLFLQYAVTLFFTKKYTKTRVPLLLVMGSCLISAIIYGALTGAFPHVGDKPVKSNVYIAWYIIGISETILTVFVSCIWRVISFKGTHMVQRMSLLSLIILGEGIIVICKAISKIVKLDYLWSAAVIGQIIAAILIIYFLYMLYFDRMSEEHFGSIKQQIWSFLHFPLHTSLVLVLQGVSLLVIWCQAIIGLDSMLLDFGDTVTHYQTLVVDGTATSGAEFSEALYNVTWGNVFNYVPKGVDATKEIDAATTALASIADSFDLFIASHGTNETLWVDDIAVQLADLFSSATKTLFDSFSVSMPKKVAKKENLGLDEVISTYINIFKLVFAYVFVAVS</sequence>
<dbReference type="EMBL" id="MCFA01000071">
    <property type="protein sequence ID" value="ORY10533.1"/>
    <property type="molecule type" value="Genomic_DNA"/>
</dbReference>
<keyword evidence="4" id="KW-1185">Reference proteome</keyword>
<dbReference type="OrthoDB" id="3177213at2759"/>
<keyword evidence="2" id="KW-0812">Transmembrane</keyword>
<evidence type="ECO:0000313" key="4">
    <source>
        <dbReference type="Proteomes" id="UP000193144"/>
    </source>
</evidence>
<dbReference type="AlphaFoldDB" id="A0A1Y1ZJW1"/>
<protein>
    <submittedName>
        <fullName evidence="3">Bacterial low temperature requirement A protein-domain-containing protein</fullName>
    </submittedName>
</protein>
<dbReference type="PANTHER" id="PTHR42101">
    <property type="entry name" value="CHROMOSOME 16, WHOLE GENOME SHOTGUN SEQUENCE"/>
    <property type="match status" value="1"/>
</dbReference>
<feature type="transmembrane region" description="Helical" evidence="2">
    <location>
        <begin position="247"/>
        <end position="270"/>
    </location>
</feature>
<accession>A0A1Y1ZJW1</accession>
<keyword evidence="2" id="KW-0472">Membrane</keyword>
<feature type="transmembrane region" description="Helical" evidence="2">
    <location>
        <begin position="113"/>
        <end position="135"/>
    </location>
</feature>
<feature type="transmembrane region" description="Helical" evidence="2">
    <location>
        <begin position="310"/>
        <end position="333"/>
    </location>
</feature>
<reference evidence="3 4" key="1">
    <citation type="submission" date="2016-07" db="EMBL/GenBank/DDBJ databases">
        <title>Pervasive Adenine N6-methylation of Active Genes in Fungi.</title>
        <authorList>
            <consortium name="DOE Joint Genome Institute"/>
            <person name="Mondo S.J."/>
            <person name="Dannebaum R.O."/>
            <person name="Kuo R.C."/>
            <person name="Labutti K."/>
            <person name="Haridas S."/>
            <person name="Kuo A."/>
            <person name="Salamov A."/>
            <person name="Ahrendt S.R."/>
            <person name="Lipzen A."/>
            <person name="Sullivan W."/>
            <person name="Andreopoulos W.B."/>
            <person name="Clum A."/>
            <person name="Lindquist E."/>
            <person name="Daum C."/>
            <person name="Ramamoorthy G.K."/>
            <person name="Gryganskyi A."/>
            <person name="Culley D."/>
            <person name="Magnuson J.K."/>
            <person name="James T.Y."/>
            <person name="O'Malley M.A."/>
            <person name="Stajich J.E."/>
            <person name="Spatafora J.W."/>
            <person name="Visel A."/>
            <person name="Grigoriev I.V."/>
        </authorList>
    </citation>
    <scope>NUCLEOTIDE SEQUENCE [LARGE SCALE GENOMIC DNA]</scope>
    <source>
        <strain evidence="3 4">CBS 115471</strain>
    </source>
</reference>
<dbReference type="Pfam" id="PF06772">
    <property type="entry name" value="LtrA"/>
    <property type="match status" value="1"/>
</dbReference>
<feature type="transmembrane region" description="Helical" evidence="2">
    <location>
        <begin position="177"/>
        <end position="201"/>
    </location>
</feature>
<name>A0A1Y1ZJW1_9PLEO</name>
<evidence type="ECO:0000256" key="1">
    <source>
        <dbReference type="SAM" id="MobiDB-lite"/>
    </source>
</evidence>
<feature type="region of interest" description="Disordered" evidence="1">
    <location>
        <begin position="14"/>
        <end position="45"/>
    </location>
</feature>